<dbReference type="Proteomes" id="UP000324222">
    <property type="component" value="Unassembled WGS sequence"/>
</dbReference>
<name>A0A5B7FYW9_PORTR</name>
<comment type="caution">
    <text evidence="1">The sequence shown here is derived from an EMBL/GenBank/DDBJ whole genome shotgun (WGS) entry which is preliminary data.</text>
</comment>
<proteinExistence type="predicted"/>
<gene>
    <name evidence="1" type="ORF">E2C01_046873</name>
</gene>
<organism evidence="1 2">
    <name type="scientific">Portunus trituberculatus</name>
    <name type="common">Swimming crab</name>
    <name type="synonym">Neptunus trituberculatus</name>
    <dbReference type="NCBI Taxonomy" id="210409"/>
    <lineage>
        <taxon>Eukaryota</taxon>
        <taxon>Metazoa</taxon>
        <taxon>Ecdysozoa</taxon>
        <taxon>Arthropoda</taxon>
        <taxon>Crustacea</taxon>
        <taxon>Multicrustacea</taxon>
        <taxon>Malacostraca</taxon>
        <taxon>Eumalacostraca</taxon>
        <taxon>Eucarida</taxon>
        <taxon>Decapoda</taxon>
        <taxon>Pleocyemata</taxon>
        <taxon>Brachyura</taxon>
        <taxon>Eubrachyura</taxon>
        <taxon>Portunoidea</taxon>
        <taxon>Portunidae</taxon>
        <taxon>Portuninae</taxon>
        <taxon>Portunus</taxon>
    </lineage>
</organism>
<dbReference type="EMBL" id="VSRR010011309">
    <property type="protein sequence ID" value="MPC52990.1"/>
    <property type="molecule type" value="Genomic_DNA"/>
</dbReference>
<evidence type="ECO:0000313" key="1">
    <source>
        <dbReference type="EMBL" id="MPC52990.1"/>
    </source>
</evidence>
<sequence>MDPEVQQPRASLIGGNSFRHYWCLNATLACPPVVPFTAASCRSGHPSGSRALVLLVSPPQSALQGPLPPWHQHR</sequence>
<keyword evidence="2" id="KW-1185">Reference proteome</keyword>
<accession>A0A5B7FYW9</accession>
<reference evidence="1 2" key="1">
    <citation type="submission" date="2019-05" db="EMBL/GenBank/DDBJ databases">
        <title>Another draft genome of Portunus trituberculatus and its Hox gene families provides insights of decapod evolution.</title>
        <authorList>
            <person name="Jeong J.-H."/>
            <person name="Song I."/>
            <person name="Kim S."/>
            <person name="Choi T."/>
            <person name="Kim D."/>
            <person name="Ryu S."/>
            <person name="Kim W."/>
        </authorList>
    </citation>
    <scope>NUCLEOTIDE SEQUENCE [LARGE SCALE GENOMIC DNA]</scope>
    <source>
        <tissue evidence="1">Muscle</tissue>
    </source>
</reference>
<dbReference type="AlphaFoldDB" id="A0A5B7FYW9"/>
<evidence type="ECO:0000313" key="2">
    <source>
        <dbReference type="Proteomes" id="UP000324222"/>
    </source>
</evidence>
<protein>
    <submittedName>
        <fullName evidence="1">Uncharacterized protein</fullName>
    </submittedName>
</protein>